<feature type="compositionally biased region" description="Basic and acidic residues" evidence="1">
    <location>
        <begin position="47"/>
        <end position="56"/>
    </location>
</feature>
<dbReference type="GO" id="GO:0046975">
    <property type="term" value="F:histone H3K36 methyltransferase activity"/>
    <property type="evidence" value="ECO:0007669"/>
    <property type="project" value="TreeGrafter"/>
</dbReference>
<protein>
    <submittedName>
        <fullName evidence="2">Histone-lysine N-methyltransferase SETMAR</fullName>
    </submittedName>
</protein>
<dbReference type="Proteomes" id="UP000886998">
    <property type="component" value="Unassembled WGS sequence"/>
</dbReference>
<dbReference type="GO" id="GO:0000793">
    <property type="term" value="C:condensed chromosome"/>
    <property type="evidence" value="ECO:0007669"/>
    <property type="project" value="TreeGrafter"/>
</dbReference>
<dbReference type="EMBL" id="BMAV01009407">
    <property type="protein sequence ID" value="GFY53631.1"/>
    <property type="molecule type" value="Genomic_DNA"/>
</dbReference>
<dbReference type="InterPro" id="IPR052709">
    <property type="entry name" value="Transposase-MT_Hybrid"/>
</dbReference>
<dbReference type="GO" id="GO:0044547">
    <property type="term" value="F:DNA topoisomerase binding"/>
    <property type="evidence" value="ECO:0007669"/>
    <property type="project" value="TreeGrafter"/>
</dbReference>
<dbReference type="GO" id="GO:0000014">
    <property type="term" value="F:single-stranded DNA endodeoxyribonuclease activity"/>
    <property type="evidence" value="ECO:0007669"/>
    <property type="project" value="TreeGrafter"/>
</dbReference>
<gene>
    <name evidence="2" type="primary">NCL1_46077</name>
    <name evidence="2" type="ORF">TNIN_171151</name>
</gene>
<evidence type="ECO:0000313" key="3">
    <source>
        <dbReference type="Proteomes" id="UP000886998"/>
    </source>
</evidence>
<dbReference type="Gene3D" id="1.10.10.10">
    <property type="entry name" value="Winged helix-like DNA-binding domain superfamily/Winged helix DNA-binding domain"/>
    <property type="match status" value="1"/>
</dbReference>
<dbReference type="GO" id="GO:0003697">
    <property type="term" value="F:single-stranded DNA binding"/>
    <property type="evidence" value="ECO:0007669"/>
    <property type="project" value="TreeGrafter"/>
</dbReference>
<dbReference type="GO" id="GO:0015074">
    <property type="term" value="P:DNA integration"/>
    <property type="evidence" value="ECO:0007669"/>
    <property type="project" value="TreeGrafter"/>
</dbReference>
<organism evidence="2 3">
    <name type="scientific">Trichonephila inaurata madagascariensis</name>
    <dbReference type="NCBI Taxonomy" id="2747483"/>
    <lineage>
        <taxon>Eukaryota</taxon>
        <taxon>Metazoa</taxon>
        <taxon>Ecdysozoa</taxon>
        <taxon>Arthropoda</taxon>
        <taxon>Chelicerata</taxon>
        <taxon>Arachnida</taxon>
        <taxon>Araneae</taxon>
        <taxon>Araneomorphae</taxon>
        <taxon>Entelegynae</taxon>
        <taxon>Araneoidea</taxon>
        <taxon>Nephilidae</taxon>
        <taxon>Trichonephila</taxon>
        <taxon>Trichonephila inaurata</taxon>
    </lineage>
</organism>
<dbReference type="GO" id="GO:0035861">
    <property type="term" value="C:site of double-strand break"/>
    <property type="evidence" value="ECO:0007669"/>
    <property type="project" value="TreeGrafter"/>
</dbReference>
<accession>A0A8X6XI75</accession>
<feature type="region of interest" description="Disordered" evidence="1">
    <location>
        <begin position="35"/>
        <end position="56"/>
    </location>
</feature>
<dbReference type="GO" id="GO:0006303">
    <property type="term" value="P:double-strand break repair via nonhomologous end joining"/>
    <property type="evidence" value="ECO:0007669"/>
    <property type="project" value="TreeGrafter"/>
</dbReference>
<dbReference type="GO" id="GO:0003690">
    <property type="term" value="F:double-stranded DNA binding"/>
    <property type="evidence" value="ECO:0007669"/>
    <property type="project" value="TreeGrafter"/>
</dbReference>
<name>A0A8X6XI75_9ARAC</name>
<dbReference type="GO" id="GO:0042800">
    <property type="term" value="F:histone H3K4 methyltransferase activity"/>
    <property type="evidence" value="ECO:0007669"/>
    <property type="project" value="TreeGrafter"/>
</dbReference>
<dbReference type="GO" id="GO:0000729">
    <property type="term" value="P:DNA double-strand break processing"/>
    <property type="evidence" value="ECO:0007669"/>
    <property type="project" value="TreeGrafter"/>
</dbReference>
<dbReference type="AlphaFoldDB" id="A0A8X6XI75"/>
<keyword evidence="3" id="KW-1185">Reference proteome</keyword>
<evidence type="ECO:0000313" key="2">
    <source>
        <dbReference type="EMBL" id="GFY53631.1"/>
    </source>
</evidence>
<dbReference type="PANTHER" id="PTHR46060">
    <property type="entry name" value="MARINER MOS1 TRANSPOSASE-LIKE PROTEIN"/>
    <property type="match status" value="1"/>
</dbReference>
<comment type="caution">
    <text evidence="2">The sequence shown here is derived from an EMBL/GenBank/DDBJ whole genome shotgun (WGS) entry which is preliminary data.</text>
</comment>
<evidence type="ECO:0000256" key="1">
    <source>
        <dbReference type="SAM" id="MobiDB-lite"/>
    </source>
</evidence>
<dbReference type="GO" id="GO:0044774">
    <property type="term" value="P:mitotic DNA integrity checkpoint signaling"/>
    <property type="evidence" value="ECO:0007669"/>
    <property type="project" value="TreeGrafter"/>
</dbReference>
<sequence>MARDCSPKTSGLCPSPPFVFFPLSRHMPGNSVLRQIGSPMSPGATSLEDKPRRGRTSDFDDQALLTAVKEDESLTTRMLAENFNVNQSTVVCRLKKVGKVWKIAGWNNRADHVRIFTELLQRNEQTPFLKNLVTGLLFKNVKRKKVYVSLGVSPKGETCLL</sequence>
<dbReference type="GO" id="GO:0005634">
    <property type="term" value="C:nucleus"/>
    <property type="evidence" value="ECO:0007669"/>
    <property type="project" value="TreeGrafter"/>
</dbReference>
<dbReference type="GO" id="GO:0031297">
    <property type="term" value="P:replication fork processing"/>
    <property type="evidence" value="ECO:0007669"/>
    <property type="project" value="TreeGrafter"/>
</dbReference>
<dbReference type="OrthoDB" id="6433552at2759"/>
<proteinExistence type="predicted"/>
<dbReference type="InterPro" id="IPR036388">
    <property type="entry name" value="WH-like_DNA-bd_sf"/>
</dbReference>
<dbReference type="PANTHER" id="PTHR46060:SF2">
    <property type="entry name" value="HISTONE-LYSINE N-METHYLTRANSFERASE SETMAR"/>
    <property type="match status" value="1"/>
</dbReference>
<reference evidence="2" key="1">
    <citation type="submission" date="2020-08" db="EMBL/GenBank/DDBJ databases">
        <title>Multicomponent nature underlies the extraordinary mechanical properties of spider dragline silk.</title>
        <authorList>
            <person name="Kono N."/>
            <person name="Nakamura H."/>
            <person name="Mori M."/>
            <person name="Yoshida Y."/>
            <person name="Ohtoshi R."/>
            <person name="Malay A.D."/>
            <person name="Moran D.A.P."/>
            <person name="Tomita M."/>
            <person name="Numata K."/>
            <person name="Arakawa K."/>
        </authorList>
    </citation>
    <scope>NUCLEOTIDE SEQUENCE</scope>
</reference>